<evidence type="ECO:0000256" key="1">
    <source>
        <dbReference type="ARBA" id="ARBA00004123"/>
    </source>
</evidence>
<feature type="domain" description="Exosome complex exonuclease Rrp40 N-terminal" evidence="7">
    <location>
        <begin position="21"/>
        <end position="69"/>
    </location>
</feature>
<dbReference type="InterPro" id="IPR026699">
    <property type="entry name" value="Exosome_RNA_bind1/RRP40/RRP4"/>
</dbReference>
<dbReference type="InterPro" id="IPR036612">
    <property type="entry name" value="KH_dom_type_1_sf"/>
</dbReference>
<feature type="region of interest" description="Disordered" evidence="5">
    <location>
        <begin position="215"/>
        <end position="251"/>
    </location>
</feature>
<dbReference type="GeneID" id="73379450"/>
<comment type="caution">
    <text evidence="8">The sequence shown here is derived from an EMBL/GenBank/DDBJ whole genome shotgun (WGS) entry which is preliminary data.</text>
</comment>
<dbReference type="PANTHER" id="PTHR21321:SF1">
    <property type="entry name" value="EXOSOME COMPLEX COMPONENT RRP40"/>
    <property type="match status" value="1"/>
</dbReference>
<comment type="subcellular location">
    <subcellularLocation>
        <location evidence="1">Nucleus</location>
    </subcellularLocation>
</comment>
<dbReference type="Gene3D" id="2.40.50.140">
    <property type="entry name" value="Nucleic acid-binding proteins"/>
    <property type="match status" value="1"/>
</dbReference>
<dbReference type="Gene3D" id="2.40.50.100">
    <property type="match status" value="1"/>
</dbReference>
<dbReference type="GO" id="GO:0003723">
    <property type="term" value="F:RNA binding"/>
    <property type="evidence" value="ECO:0007669"/>
    <property type="project" value="UniProtKB-KW"/>
</dbReference>
<dbReference type="GO" id="GO:0071035">
    <property type="term" value="P:nuclear polyadenylation-dependent rRNA catabolic process"/>
    <property type="evidence" value="ECO:0007669"/>
    <property type="project" value="TreeGrafter"/>
</dbReference>
<evidence type="ECO:0000313" key="9">
    <source>
        <dbReference type="Proteomes" id="UP001202479"/>
    </source>
</evidence>
<name>A0AAI9WYG2_9ASCO</name>
<proteinExistence type="predicted"/>
<dbReference type="PANTHER" id="PTHR21321">
    <property type="entry name" value="PNAS-3 RELATED"/>
    <property type="match status" value="1"/>
</dbReference>
<evidence type="ECO:0000256" key="4">
    <source>
        <dbReference type="ARBA" id="ARBA00022884"/>
    </source>
</evidence>
<dbReference type="Gene3D" id="3.30.1370.10">
    <property type="entry name" value="K Homology domain, type 1"/>
    <property type="match status" value="1"/>
</dbReference>
<dbReference type="AlphaFoldDB" id="A0AAI9WYG2"/>
<dbReference type="GO" id="GO:0071034">
    <property type="term" value="P:CUT catabolic process"/>
    <property type="evidence" value="ECO:0007669"/>
    <property type="project" value="TreeGrafter"/>
</dbReference>
<sequence length="293" mass="32298">MSTIIVPGDKLAIEGSSLSNTKIGPGIYKIPKSQDLIPSTAGILHVQNQSNSNNKKGTQLVYIESNTKRYIPQNNDFIIGTIVGSIGEYYKVQLQPFSSPVLLSFMAFPNATKKNRPNLKNGQSVYARVVNDDNDATFETELECFDSGNARESGGFGVLDDLGLVFDLSLNFARELLYNAQSLVLRHLASRVQFEIAVGINGRIWLKCGDGLASRNPRKDDGDGDVKMKSGNTESGMSGHNNNNNDDDDEFSFRSKNLKNLKDTLAAIDYLKRCEKVSPDQFQNELKMAFKGV</sequence>
<dbReference type="GO" id="GO:0071038">
    <property type="term" value="P:TRAMP-dependent tRNA surveillance pathway"/>
    <property type="evidence" value="ECO:0007669"/>
    <property type="project" value="TreeGrafter"/>
</dbReference>
<dbReference type="GO" id="GO:0000467">
    <property type="term" value="P:exonucleolytic trimming to generate mature 3'-end of 5.8S rRNA from tricistronic rRNA transcript (SSU-rRNA, 5.8S rRNA, LSU-rRNA)"/>
    <property type="evidence" value="ECO:0007669"/>
    <property type="project" value="TreeGrafter"/>
</dbReference>
<dbReference type="GO" id="GO:0071051">
    <property type="term" value="P:poly(A)-dependent snoRNA 3'-end processing"/>
    <property type="evidence" value="ECO:0007669"/>
    <property type="project" value="TreeGrafter"/>
</dbReference>
<dbReference type="GO" id="GO:0000177">
    <property type="term" value="C:cytoplasmic exosome (RNase complex)"/>
    <property type="evidence" value="ECO:0007669"/>
    <property type="project" value="TreeGrafter"/>
</dbReference>
<evidence type="ECO:0000259" key="6">
    <source>
        <dbReference type="Pfam" id="PF15985"/>
    </source>
</evidence>
<dbReference type="SUPFAM" id="SSF54791">
    <property type="entry name" value="Eukaryotic type KH-domain (KH-domain type I)"/>
    <property type="match status" value="1"/>
</dbReference>
<keyword evidence="9" id="KW-1185">Reference proteome</keyword>
<dbReference type="EMBL" id="JAHUZD010000039">
    <property type="protein sequence ID" value="KAI3405336.2"/>
    <property type="molecule type" value="Genomic_DNA"/>
</dbReference>
<protein>
    <submittedName>
        <fullName evidence="8">RRP40</fullName>
    </submittedName>
</protein>
<dbReference type="Proteomes" id="UP001202479">
    <property type="component" value="Unassembled WGS sequence"/>
</dbReference>
<feature type="compositionally biased region" description="Polar residues" evidence="5">
    <location>
        <begin position="230"/>
        <end position="240"/>
    </location>
</feature>
<evidence type="ECO:0000256" key="2">
    <source>
        <dbReference type="ARBA" id="ARBA00022490"/>
    </source>
</evidence>
<evidence type="ECO:0000256" key="3">
    <source>
        <dbReference type="ARBA" id="ARBA00022835"/>
    </source>
</evidence>
<gene>
    <name evidence="8" type="ORF">KGF56_001833</name>
</gene>
<dbReference type="InterPro" id="IPR012340">
    <property type="entry name" value="NA-bd_OB-fold"/>
</dbReference>
<accession>A0AAI9WYG2</accession>
<dbReference type="SUPFAM" id="SSF50249">
    <property type="entry name" value="Nucleic acid-binding proteins"/>
    <property type="match status" value="1"/>
</dbReference>
<feature type="domain" description="K Homology" evidence="6">
    <location>
        <begin position="163"/>
        <end position="210"/>
    </location>
</feature>
<dbReference type="GO" id="GO:0000176">
    <property type="term" value="C:nuclear exosome (RNase complex)"/>
    <property type="evidence" value="ECO:0007669"/>
    <property type="project" value="TreeGrafter"/>
</dbReference>
<dbReference type="Pfam" id="PF18311">
    <property type="entry name" value="Rrp40_N"/>
    <property type="match status" value="1"/>
</dbReference>
<feature type="compositionally biased region" description="Basic and acidic residues" evidence="5">
    <location>
        <begin position="217"/>
        <end position="228"/>
    </location>
</feature>
<dbReference type="Pfam" id="PF21262">
    <property type="entry name" value="RRP40_S1"/>
    <property type="match status" value="1"/>
</dbReference>
<evidence type="ECO:0000256" key="5">
    <source>
        <dbReference type="SAM" id="MobiDB-lite"/>
    </source>
</evidence>
<dbReference type="FunFam" id="2.40.50.140:FF:000127">
    <property type="entry name" value="Exosome complex component RRP40"/>
    <property type="match status" value="1"/>
</dbReference>
<dbReference type="InterPro" id="IPR004088">
    <property type="entry name" value="KH_dom_type_1"/>
</dbReference>
<keyword evidence="3" id="KW-0271">Exosome</keyword>
<evidence type="ECO:0000313" key="8">
    <source>
        <dbReference type="EMBL" id="KAI3405336.2"/>
    </source>
</evidence>
<dbReference type="RefSeq" id="XP_049181081.1">
    <property type="nucleotide sequence ID" value="XM_049322998.1"/>
</dbReference>
<keyword evidence="4" id="KW-0694">RNA-binding</keyword>
<dbReference type="Pfam" id="PF15985">
    <property type="entry name" value="KH_6"/>
    <property type="match status" value="1"/>
</dbReference>
<organism evidence="8 9">
    <name type="scientific">Candida oxycetoniae</name>
    <dbReference type="NCBI Taxonomy" id="497107"/>
    <lineage>
        <taxon>Eukaryota</taxon>
        <taxon>Fungi</taxon>
        <taxon>Dikarya</taxon>
        <taxon>Ascomycota</taxon>
        <taxon>Saccharomycotina</taxon>
        <taxon>Pichiomycetes</taxon>
        <taxon>Debaryomycetaceae</taxon>
        <taxon>Candida/Lodderomyces clade</taxon>
        <taxon>Candida</taxon>
    </lineage>
</organism>
<evidence type="ECO:0000259" key="7">
    <source>
        <dbReference type="Pfam" id="PF18311"/>
    </source>
</evidence>
<reference evidence="8" key="1">
    <citation type="journal article" date="2022" name="DNA Res.">
        <title>Genome analysis of five recently described species of the CUG-Ser clade uncovers Candida theae as a new hybrid lineage with pathogenic potential in the Candida parapsilosis species complex.</title>
        <authorList>
            <person name="Mixao V."/>
            <person name="Del Olmo V."/>
            <person name="Hegedusova E."/>
            <person name="Saus E."/>
            <person name="Pryszcz L."/>
            <person name="Cillingova A."/>
            <person name="Nosek J."/>
            <person name="Gabaldon T."/>
        </authorList>
    </citation>
    <scope>NUCLEOTIDE SEQUENCE</scope>
    <source>
        <strain evidence="8">CBS 10844</strain>
    </source>
</reference>
<dbReference type="GO" id="GO:0034475">
    <property type="term" value="P:U4 snRNA 3'-end processing"/>
    <property type="evidence" value="ECO:0007669"/>
    <property type="project" value="TreeGrafter"/>
</dbReference>
<dbReference type="InterPro" id="IPR041054">
    <property type="entry name" value="Rrp40_N_euk"/>
</dbReference>
<keyword evidence="2" id="KW-0963">Cytoplasm</keyword>